<gene>
    <name evidence="2" type="ORF">QTJ16_004507</name>
</gene>
<comment type="caution">
    <text evidence="2">The sequence shown here is derived from an EMBL/GenBank/DDBJ whole genome shotgun (WGS) entry which is preliminary data.</text>
</comment>
<dbReference type="EMBL" id="JAUBYV010000006">
    <property type="protein sequence ID" value="KAK2626245.1"/>
    <property type="molecule type" value="Genomic_DNA"/>
</dbReference>
<dbReference type="Gene3D" id="3.90.79.10">
    <property type="entry name" value="Nucleoside Triphosphate Pyrophosphohydrolase"/>
    <property type="match status" value="1"/>
</dbReference>
<name>A0AAD9SZ32_9HELO</name>
<evidence type="ECO:0000313" key="2">
    <source>
        <dbReference type="EMBL" id="KAK2626245.1"/>
    </source>
</evidence>
<reference evidence="2" key="1">
    <citation type="submission" date="2023-06" db="EMBL/GenBank/DDBJ databases">
        <title>Draft genome of Marssonina rosae.</title>
        <authorList>
            <person name="Cheng Q."/>
        </authorList>
    </citation>
    <scope>NUCLEOTIDE SEQUENCE</scope>
    <source>
        <strain evidence="2">R4</strain>
    </source>
</reference>
<dbReference type="AlphaFoldDB" id="A0AAD9SZ32"/>
<dbReference type="Proteomes" id="UP001285354">
    <property type="component" value="Unassembled WGS sequence"/>
</dbReference>
<keyword evidence="3" id="KW-1185">Reference proteome</keyword>
<protein>
    <recommendedName>
        <fullName evidence="1">Nudix hydrolase domain-containing protein</fullName>
    </recommendedName>
</protein>
<dbReference type="PROSITE" id="PS51462">
    <property type="entry name" value="NUDIX"/>
    <property type="match status" value="1"/>
</dbReference>
<accession>A0AAD9SZ32</accession>
<proteinExistence type="predicted"/>
<dbReference type="InterPro" id="IPR015797">
    <property type="entry name" value="NUDIX_hydrolase-like_dom_sf"/>
</dbReference>
<dbReference type="CDD" id="cd02883">
    <property type="entry name" value="NUDIX_Hydrolase"/>
    <property type="match status" value="1"/>
</dbReference>
<organism evidence="2 3">
    <name type="scientific">Diplocarpon rosae</name>
    <dbReference type="NCBI Taxonomy" id="946125"/>
    <lineage>
        <taxon>Eukaryota</taxon>
        <taxon>Fungi</taxon>
        <taxon>Dikarya</taxon>
        <taxon>Ascomycota</taxon>
        <taxon>Pezizomycotina</taxon>
        <taxon>Leotiomycetes</taxon>
        <taxon>Helotiales</taxon>
        <taxon>Drepanopezizaceae</taxon>
        <taxon>Diplocarpon</taxon>
    </lineage>
</organism>
<sequence>MARPKPAFSFDLTLTQFAVPASTYLASHPSSPPFQGIATGALIFAPDGQLLLVQRAPTDSSPDLWEIPGGGVDPADATILHGVAREVLEESGLTVTHFKRSVPAAGEGAPLGRAFVTSRGVRVVRFEFEVEVRGGEEVKLDESEHQRFAWVREEECRAKMLKEGSRFEFTGRAQQESILEGFRLRKEGV</sequence>
<evidence type="ECO:0000259" key="1">
    <source>
        <dbReference type="PROSITE" id="PS51462"/>
    </source>
</evidence>
<evidence type="ECO:0000313" key="3">
    <source>
        <dbReference type="Proteomes" id="UP001285354"/>
    </source>
</evidence>
<dbReference type="PANTHER" id="PTHR43736">
    <property type="entry name" value="ADP-RIBOSE PYROPHOSPHATASE"/>
    <property type="match status" value="1"/>
</dbReference>
<dbReference type="SUPFAM" id="SSF55811">
    <property type="entry name" value="Nudix"/>
    <property type="match status" value="1"/>
</dbReference>
<dbReference type="Pfam" id="PF00293">
    <property type="entry name" value="NUDIX"/>
    <property type="match status" value="1"/>
</dbReference>
<dbReference type="PANTHER" id="PTHR43736:SF1">
    <property type="entry name" value="DIHYDRONEOPTERIN TRIPHOSPHATE DIPHOSPHATASE"/>
    <property type="match status" value="1"/>
</dbReference>
<dbReference type="InterPro" id="IPR000086">
    <property type="entry name" value="NUDIX_hydrolase_dom"/>
</dbReference>
<feature type="domain" description="Nudix hydrolase" evidence="1">
    <location>
        <begin position="34"/>
        <end position="174"/>
    </location>
</feature>